<evidence type="ECO:0000313" key="1">
    <source>
        <dbReference type="EMBL" id="KAJ9111202.1"/>
    </source>
</evidence>
<protein>
    <submittedName>
        <fullName evidence="1">Uncharacterized protein</fullName>
    </submittedName>
</protein>
<sequence length="350" mass="39989">MDHYANHTLNDGMCDWHVINISTGLTGKTCSKGTNEQLDETNDGEAIHEDSPEPKHALGSTSATSGSDHPMITRRLARENAVNEDDELLFDTDYDENDVTNAILFALNDNHDRPDWAVAHDAQNSPPFVAQPLEDDDMEEGNIMNNIQIEPILPIQPGRLDQPIHPLRPAYFLPPVNPAIADLAAPNTPDERKVLVRKFREEVWKDEMKGMMRELGIGDMDIDINDQDFIIFVDTLRHANDSGTTPVLLVNNIVRHDWGRDGNCIYTLRAASKKLVPPRGSAEDLDTRYVGVKRALWQYWAHRPAVHVHHIESYQRHFNHFAFFRAIMWHHLPEARWIALWKIRRVSSRA</sequence>
<dbReference type="EMBL" id="JASBWU010000032">
    <property type="protein sequence ID" value="KAJ9111202.1"/>
    <property type="molecule type" value="Genomic_DNA"/>
</dbReference>
<gene>
    <name evidence="1" type="ORF">QFC22_006577</name>
</gene>
<accession>A0ACC2WHW2</accession>
<proteinExistence type="predicted"/>
<evidence type="ECO:0000313" key="2">
    <source>
        <dbReference type="Proteomes" id="UP001243375"/>
    </source>
</evidence>
<name>A0ACC2WHW2_9TREE</name>
<reference evidence="1" key="1">
    <citation type="submission" date="2023-04" db="EMBL/GenBank/DDBJ databases">
        <title>Draft Genome sequencing of Naganishia species isolated from polar environments using Oxford Nanopore Technology.</title>
        <authorList>
            <person name="Leo P."/>
            <person name="Venkateswaran K."/>
        </authorList>
    </citation>
    <scope>NUCLEOTIDE SEQUENCE</scope>
    <source>
        <strain evidence="1">MNA-CCFEE 5425</strain>
    </source>
</reference>
<comment type="caution">
    <text evidence="1">The sequence shown here is derived from an EMBL/GenBank/DDBJ whole genome shotgun (WGS) entry which is preliminary data.</text>
</comment>
<dbReference type="Proteomes" id="UP001243375">
    <property type="component" value="Unassembled WGS sequence"/>
</dbReference>
<keyword evidence="2" id="KW-1185">Reference proteome</keyword>
<organism evidence="1 2">
    <name type="scientific">Naganishia vaughanmartiniae</name>
    <dbReference type="NCBI Taxonomy" id="1424756"/>
    <lineage>
        <taxon>Eukaryota</taxon>
        <taxon>Fungi</taxon>
        <taxon>Dikarya</taxon>
        <taxon>Basidiomycota</taxon>
        <taxon>Agaricomycotina</taxon>
        <taxon>Tremellomycetes</taxon>
        <taxon>Filobasidiales</taxon>
        <taxon>Filobasidiaceae</taxon>
        <taxon>Naganishia</taxon>
    </lineage>
</organism>